<dbReference type="PANTHER" id="PTHR34387:SF1">
    <property type="entry name" value="PERIPLASMIC IMMUNOGENIC PROTEIN"/>
    <property type="match status" value="1"/>
</dbReference>
<dbReference type="EMBL" id="JAUCDY010000016">
    <property type="protein sequence ID" value="MDM7858793.1"/>
    <property type="molecule type" value="Genomic_DNA"/>
</dbReference>
<dbReference type="InterPro" id="IPR007497">
    <property type="entry name" value="SIMPL/DUF541"/>
</dbReference>
<reference evidence="2 3" key="1">
    <citation type="submission" date="2023-06" db="EMBL/GenBank/DDBJ databases">
        <title>Thiopseudomonas sp. CY1220 draft genome sequence.</title>
        <authorList>
            <person name="Zhao G."/>
            <person name="An M."/>
        </authorList>
    </citation>
    <scope>NUCLEOTIDE SEQUENCE [LARGE SCALE GENOMIC DNA]</scope>
    <source>
        <strain evidence="2 3">CY1220</strain>
    </source>
</reference>
<accession>A0ABT7SRG8</accession>
<evidence type="ECO:0000313" key="3">
    <source>
        <dbReference type="Proteomes" id="UP001241056"/>
    </source>
</evidence>
<evidence type="ECO:0000256" key="1">
    <source>
        <dbReference type="SAM" id="SignalP"/>
    </source>
</evidence>
<feature type="signal peptide" evidence="1">
    <location>
        <begin position="1"/>
        <end position="25"/>
    </location>
</feature>
<comment type="caution">
    <text evidence="2">The sequence shown here is derived from an EMBL/GenBank/DDBJ whole genome shotgun (WGS) entry which is preliminary data.</text>
</comment>
<dbReference type="InterPro" id="IPR052022">
    <property type="entry name" value="26kDa_periplasmic_antigen"/>
</dbReference>
<dbReference type="Gene3D" id="3.30.70.2970">
    <property type="entry name" value="Protein of unknown function (DUF541), domain 2"/>
    <property type="match status" value="1"/>
</dbReference>
<feature type="chain" id="PRO_5045175244" evidence="1">
    <location>
        <begin position="26"/>
        <end position="235"/>
    </location>
</feature>
<proteinExistence type="predicted"/>
<keyword evidence="3" id="KW-1185">Reference proteome</keyword>
<evidence type="ECO:0000313" key="2">
    <source>
        <dbReference type="EMBL" id="MDM7858793.1"/>
    </source>
</evidence>
<dbReference type="Proteomes" id="UP001241056">
    <property type="component" value="Unassembled WGS sequence"/>
</dbReference>
<sequence>MYQPKTIFNLATCFTLALTANTALAQTHYNQVSLRAEASVEVPHDLMQVVLYTEEQDSDAARLAEQITQKLNQAIARSKQASQVKISLGSRHSQPVHQDKSQKIIAWRERAELRLESTDFAQLSTLTGQLLRDLNMASMRFAIASATRVEHENQLLSEAIDAFSARAKLTSAALGGKDYKLVNLNLNSQGGYQPPTYRSAMVMKAQADESYSTPEIEAGTSELKMIADGMIEVIH</sequence>
<gene>
    <name evidence="2" type="ORF">QEZ41_11005</name>
</gene>
<dbReference type="PANTHER" id="PTHR34387">
    <property type="entry name" value="SLR1258 PROTEIN"/>
    <property type="match status" value="1"/>
</dbReference>
<name>A0ABT7SRG8_9GAMM</name>
<dbReference type="RefSeq" id="WP_289411643.1">
    <property type="nucleotide sequence ID" value="NZ_JAUCDY010000016.1"/>
</dbReference>
<protein>
    <submittedName>
        <fullName evidence="2">SIMPL domain-containing protein</fullName>
    </submittedName>
</protein>
<dbReference type="Pfam" id="PF04402">
    <property type="entry name" value="SIMPL"/>
    <property type="match status" value="1"/>
</dbReference>
<dbReference type="Gene3D" id="3.30.110.170">
    <property type="entry name" value="Protein of unknown function (DUF541), domain 1"/>
    <property type="match status" value="1"/>
</dbReference>
<organism evidence="2 3">
    <name type="scientific">Thiopseudomonas acetoxidans</name>
    <dbReference type="NCBI Taxonomy" id="3041622"/>
    <lineage>
        <taxon>Bacteria</taxon>
        <taxon>Pseudomonadati</taxon>
        <taxon>Pseudomonadota</taxon>
        <taxon>Gammaproteobacteria</taxon>
        <taxon>Pseudomonadales</taxon>
        <taxon>Pseudomonadaceae</taxon>
        <taxon>Thiopseudomonas</taxon>
    </lineage>
</organism>
<keyword evidence="1" id="KW-0732">Signal</keyword>